<dbReference type="InterPro" id="IPR011701">
    <property type="entry name" value="MFS"/>
</dbReference>
<dbReference type="Proteomes" id="UP000619260">
    <property type="component" value="Unassembled WGS sequence"/>
</dbReference>
<evidence type="ECO:0000256" key="5">
    <source>
        <dbReference type="ARBA" id="ARBA00022989"/>
    </source>
</evidence>
<proteinExistence type="predicted"/>
<accession>A0A8J3YV71</accession>
<comment type="caution">
    <text evidence="9">The sequence shown here is derived from an EMBL/GenBank/DDBJ whole genome shotgun (WGS) entry which is preliminary data.</text>
</comment>
<evidence type="ECO:0000313" key="10">
    <source>
        <dbReference type="Proteomes" id="UP000619260"/>
    </source>
</evidence>
<dbReference type="RefSeq" id="WP_203903856.1">
    <property type="nucleotide sequence ID" value="NZ_BOPF01000036.1"/>
</dbReference>
<evidence type="ECO:0000256" key="2">
    <source>
        <dbReference type="ARBA" id="ARBA00022448"/>
    </source>
</evidence>
<gene>
    <name evidence="9" type="primary">yfiS</name>
    <name evidence="9" type="ORF">Val02_73060</name>
</gene>
<evidence type="ECO:0000313" key="9">
    <source>
        <dbReference type="EMBL" id="GIJ50420.1"/>
    </source>
</evidence>
<evidence type="ECO:0000256" key="6">
    <source>
        <dbReference type="ARBA" id="ARBA00023136"/>
    </source>
</evidence>
<organism evidence="9 10">
    <name type="scientific">Virgisporangium aliadipatigenens</name>
    <dbReference type="NCBI Taxonomy" id="741659"/>
    <lineage>
        <taxon>Bacteria</taxon>
        <taxon>Bacillati</taxon>
        <taxon>Actinomycetota</taxon>
        <taxon>Actinomycetes</taxon>
        <taxon>Micromonosporales</taxon>
        <taxon>Micromonosporaceae</taxon>
        <taxon>Virgisporangium</taxon>
    </lineage>
</organism>
<evidence type="ECO:0000256" key="3">
    <source>
        <dbReference type="ARBA" id="ARBA00022475"/>
    </source>
</evidence>
<feature type="transmembrane region" description="Helical" evidence="7">
    <location>
        <begin position="352"/>
        <end position="373"/>
    </location>
</feature>
<keyword evidence="2" id="KW-0813">Transport</keyword>
<dbReference type="GO" id="GO:0005886">
    <property type="term" value="C:plasma membrane"/>
    <property type="evidence" value="ECO:0007669"/>
    <property type="project" value="UniProtKB-SubCell"/>
</dbReference>
<feature type="transmembrane region" description="Helical" evidence="7">
    <location>
        <begin position="33"/>
        <end position="54"/>
    </location>
</feature>
<feature type="transmembrane region" description="Helical" evidence="7">
    <location>
        <begin position="129"/>
        <end position="151"/>
    </location>
</feature>
<dbReference type="EMBL" id="BOPF01000036">
    <property type="protein sequence ID" value="GIJ50420.1"/>
    <property type="molecule type" value="Genomic_DNA"/>
</dbReference>
<dbReference type="PANTHER" id="PTHR43266:SF2">
    <property type="entry name" value="MAJOR FACILITATOR SUPERFAMILY (MFS) PROFILE DOMAIN-CONTAINING PROTEIN"/>
    <property type="match status" value="1"/>
</dbReference>
<protein>
    <submittedName>
        <fullName evidence="9">Putative MFS-type transporter YfiS</fullName>
    </submittedName>
</protein>
<dbReference type="CDD" id="cd06173">
    <property type="entry name" value="MFS_MefA_like"/>
    <property type="match status" value="1"/>
</dbReference>
<keyword evidence="6 7" id="KW-0472">Membrane</keyword>
<reference evidence="9" key="1">
    <citation type="submission" date="2021-01" db="EMBL/GenBank/DDBJ databases">
        <title>Whole genome shotgun sequence of Virgisporangium aliadipatigenens NBRC 105644.</title>
        <authorList>
            <person name="Komaki H."/>
            <person name="Tamura T."/>
        </authorList>
    </citation>
    <scope>NUCLEOTIDE SEQUENCE</scope>
    <source>
        <strain evidence="9">NBRC 105644</strain>
    </source>
</reference>
<dbReference type="GO" id="GO:0022857">
    <property type="term" value="F:transmembrane transporter activity"/>
    <property type="evidence" value="ECO:0007669"/>
    <property type="project" value="InterPro"/>
</dbReference>
<keyword evidence="5 7" id="KW-1133">Transmembrane helix</keyword>
<keyword evidence="10" id="KW-1185">Reference proteome</keyword>
<keyword evidence="3" id="KW-1003">Cell membrane</keyword>
<feature type="transmembrane region" description="Helical" evidence="7">
    <location>
        <begin position="157"/>
        <end position="174"/>
    </location>
</feature>
<evidence type="ECO:0000259" key="8">
    <source>
        <dbReference type="PROSITE" id="PS50850"/>
    </source>
</evidence>
<feature type="transmembrane region" description="Helical" evidence="7">
    <location>
        <begin position="264"/>
        <end position="291"/>
    </location>
</feature>
<keyword evidence="4 7" id="KW-0812">Transmembrane</keyword>
<dbReference type="InterPro" id="IPR020846">
    <property type="entry name" value="MFS_dom"/>
</dbReference>
<dbReference type="SUPFAM" id="SSF103473">
    <property type="entry name" value="MFS general substrate transporter"/>
    <property type="match status" value="1"/>
</dbReference>
<feature type="transmembrane region" description="Helical" evidence="7">
    <location>
        <begin position="234"/>
        <end position="252"/>
    </location>
</feature>
<feature type="transmembrane region" description="Helical" evidence="7">
    <location>
        <begin position="7"/>
        <end position="27"/>
    </location>
</feature>
<dbReference type="Pfam" id="PF07690">
    <property type="entry name" value="MFS_1"/>
    <property type="match status" value="1"/>
</dbReference>
<comment type="subcellular location">
    <subcellularLocation>
        <location evidence="1">Cell membrane</location>
        <topology evidence="1">Multi-pass membrane protein</topology>
    </subcellularLocation>
</comment>
<evidence type="ECO:0000256" key="4">
    <source>
        <dbReference type="ARBA" id="ARBA00022692"/>
    </source>
</evidence>
<feature type="domain" description="Major facilitator superfamily (MFS) profile" evidence="8">
    <location>
        <begin position="156"/>
        <end position="384"/>
    </location>
</feature>
<dbReference type="AlphaFoldDB" id="A0A8J3YV71"/>
<feature type="transmembrane region" description="Helical" evidence="7">
    <location>
        <begin position="206"/>
        <end position="228"/>
    </location>
</feature>
<evidence type="ECO:0000256" key="1">
    <source>
        <dbReference type="ARBA" id="ARBA00004651"/>
    </source>
</evidence>
<evidence type="ECO:0000256" key="7">
    <source>
        <dbReference type="SAM" id="Phobius"/>
    </source>
</evidence>
<dbReference type="PROSITE" id="PS50850">
    <property type="entry name" value="MFS"/>
    <property type="match status" value="1"/>
</dbReference>
<sequence>MKYLVAARALSVAGDSLSLVALMLHVASTTGQALAVAVLLLVGDFAPALLGPLTGAVADRFDRRRVMIACELVQAAAVGALALTLPALPWLLVLVAVRAVAAQVFLPASRAVLPALVPDAELPAANSTLGLATNAAEVAGPFLAAGLLPFIHTRGVLAVDAVSFLLSALLLVFLEGTSSAPRSAGLLTDARAGLGHLLRTPVLRTVVLGFCGVVAFNGVDDVALVVLGGTGPRAGLLLGATGVGLLLGYALLGRFGTAWGPRLLILTGFAVNSLGNLLTGAAAAVFGAAFAAQAVRGAGIAAMDVGTNTALQRLVPDHLLGRAFGNLYGAVGVAAALSYLAGAVLLDGTSAALTLVSAGAGGLAVTAATALALRTWPAPSRIER</sequence>
<name>A0A8J3YV71_9ACTN</name>
<dbReference type="Gene3D" id="1.20.1250.20">
    <property type="entry name" value="MFS general substrate transporter like domains"/>
    <property type="match status" value="2"/>
</dbReference>
<feature type="transmembrane region" description="Helical" evidence="7">
    <location>
        <begin position="327"/>
        <end position="346"/>
    </location>
</feature>
<dbReference type="InterPro" id="IPR036259">
    <property type="entry name" value="MFS_trans_sf"/>
</dbReference>
<dbReference type="PANTHER" id="PTHR43266">
    <property type="entry name" value="MACROLIDE-EFFLUX PROTEIN"/>
    <property type="match status" value="1"/>
</dbReference>